<dbReference type="PROSITE" id="PS50132">
    <property type="entry name" value="RGS"/>
    <property type="match status" value="1"/>
</dbReference>
<protein>
    <submittedName>
        <fullName evidence="3">Regulator of G-protein signaling 4</fullName>
    </submittedName>
</protein>
<evidence type="ECO:0000313" key="3">
    <source>
        <dbReference type="RefSeq" id="XP_012689604.2"/>
    </source>
</evidence>
<name>A0A6P3W4U5_CLUHA</name>
<dbReference type="InterPro" id="IPR036305">
    <property type="entry name" value="RGS_sf"/>
</dbReference>
<dbReference type="FunFam" id="1.10.167.10:FF:000001">
    <property type="entry name" value="Putative regulator of g-protein signaling 12"/>
    <property type="match status" value="1"/>
</dbReference>
<dbReference type="InterPro" id="IPR044926">
    <property type="entry name" value="RGS_subdomain_2"/>
</dbReference>
<gene>
    <name evidence="3" type="primary">rgs4</name>
</gene>
<dbReference type="RefSeq" id="XP_012689604.2">
    <property type="nucleotide sequence ID" value="XM_012834150.3"/>
</dbReference>
<proteinExistence type="predicted"/>
<dbReference type="PANTHER" id="PTHR10845">
    <property type="entry name" value="REGULATOR OF G PROTEIN SIGNALING"/>
    <property type="match status" value="1"/>
</dbReference>
<sequence>MCKGLTALPATCLKSAKDIKHRIENLLQNTDFLSDLKAPKKKKPVVKRENPIDIEKWKSSFNNVINNEVGLAAFKAFLKSEFSQENIAFWMACEEYKKTSADKMAAKAKQIFDQYVEMDSPGEVNLDSATREETRSNLLSPDVTCFDEAQSKIVTLMETDSYRRFLKSKLFLKLSEHSWKLLWPRQGSKEGPDRQQPSPALLCMIDW</sequence>
<keyword evidence="2" id="KW-1185">Reference proteome</keyword>
<dbReference type="Gene3D" id="1.10.167.10">
    <property type="entry name" value="Regulator of G-protein Signalling 4, domain 2"/>
    <property type="match status" value="1"/>
</dbReference>
<dbReference type="Proteomes" id="UP000515152">
    <property type="component" value="Chromosome 10"/>
</dbReference>
<accession>A0A6P3W4U5</accession>
<dbReference type="OrthoDB" id="196547at2759"/>
<evidence type="ECO:0000259" key="1">
    <source>
        <dbReference type="PROSITE" id="PS50132"/>
    </source>
</evidence>
<reference evidence="3" key="1">
    <citation type="submission" date="2025-08" db="UniProtKB">
        <authorList>
            <consortium name="RefSeq"/>
        </authorList>
    </citation>
    <scope>IDENTIFICATION</scope>
</reference>
<dbReference type="SUPFAM" id="SSF48097">
    <property type="entry name" value="Regulator of G-protein signaling, RGS"/>
    <property type="match status" value="1"/>
</dbReference>
<dbReference type="Pfam" id="PF00615">
    <property type="entry name" value="RGS"/>
    <property type="match status" value="1"/>
</dbReference>
<feature type="domain" description="RGS" evidence="1">
    <location>
        <begin position="60"/>
        <end position="175"/>
    </location>
</feature>
<dbReference type="PANTHER" id="PTHR10845:SF184">
    <property type="entry name" value="REGULATOR OF G-PROTEIN SIGNALING 4"/>
    <property type="match status" value="1"/>
</dbReference>
<dbReference type="PRINTS" id="PR01301">
    <property type="entry name" value="RGSPROTEIN"/>
</dbReference>
<dbReference type="KEGG" id="char:105906054"/>
<evidence type="ECO:0000313" key="2">
    <source>
        <dbReference type="Proteomes" id="UP000515152"/>
    </source>
</evidence>
<dbReference type="InterPro" id="IPR016137">
    <property type="entry name" value="RGS"/>
</dbReference>
<dbReference type="CTD" id="5999"/>
<dbReference type="SMART" id="SM00315">
    <property type="entry name" value="RGS"/>
    <property type="match status" value="1"/>
</dbReference>
<dbReference type="AlphaFoldDB" id="A0A6P3W4U5"/>
<dbReference type="GeneID" id="105906054"/>
<organism evidence="2 3">
    <name type="scientific">Clupea harengus</name>
    <name type="common">Atlantic herring</name>
    <dbReference type="NCBI Taxonomy" id="7950"/>
    <lineage>
        <taxon>Eukaryota</taxon>
        <taxon>Metazoa</taxon>
        <taxon>Chordata</taxon>
        <taxon>Craniata</taxon>
        <taxon>Vertebrata</taxon>
        <taxon>Euteleostomi</taxon>
        <taxon>Actinopterygii</taxon>
        <taxon>Neopterygii</taxon>
        <taxon>Teleostei</taxon>
        <taxon>Clupei</taxon>
        <taxon>Clupeiformes</taxon>
        <taxon>Clupeoidei</taxon>
        <taxon>Clupeidae</taxon>
        <taxon>Clupea</taxon>
    </lineage>
</organism>